<keyword evidence="7" id="KW-0998">Cell outer membrane</keyword>
<evidence type="ECO:0000256" key="2">
    <source>
        <dbReference type="ARBA" id="ARBA00007613"/>
    </source>
</evidence>
<organism evidence="9 10">
    <name type="scientific">Flavobacterium aquaticum</name>
    <dbReference type="NCBI Taxonomy" id="1236486"/>
    <lineage>
        <taxon>Bacteria</taxon>
        <taxon>Pseudomonadati</taxon>
        <taxon>Bacteroidota</taxon>
        <taxon>Flavobacteriia</taxon>
        <taxon>Flavobacteriales</taxon>
        <taxon>Flavobacteriaceae</taxon>
        <taxon>Flavobacterium</taxon>
    </lineage>
</organism>
<dbReference type="Pfam" id="PF02321">
    <property type="entry name" value="OEP"/>
    <property type="match status" value="2"/>
</dbReference>
<keyword evidence="4" id="KW-1134">Transmembrane beta strand</keyword>
<dbReference type="GO" id="GO:0015562">
    <property type="term" value="F:efflux transmembrane transporter activity"/>
    <property type="evidence" value="ECO:0007669"/>
    <property type="project" value="InterPro"/>
</dbReference>
<gene>
    <name evidence="9" type="ORF">B0I03_102216</name>
</gene>
<dbReference type="EMBL" id="QLMI01000002">
    <property type="protein sequence ID" value="RAK24359.1"/>
    <property type="molecule type" value="Genomic_DNA"/>
</dbReference>
<dbReference type="PANTHER" id="PTHR30026">
    <property type="entry name" value="OUTER MEMBRANE PROTEIN TOLC"/>
    <property type="match status" value="1"/>
</dbReference>
<dbReference type="InterPro" id="IPR003423">
    <property type="entry name" value="OMP_efflux"/>
</dbReference>
<dbReference type="GO" id="GO:1990281">
    <property type="term" value="C:efflux pump complex"/>
    <property type="evidence" value="ECO:0007669"/>
    <property type="project" value="TreeGrafter"/>
</dbReference>
<evidence type="ECO:0000256" key="5">
    <source>
        <dbReference type="ARBA" id="ARBA00022692"/>
    </source>
</evidence>
<dbReference type="AlphaFoldDB" id="A0A327Z294"/>
<accession>A0A327Z294</accession>
<dbReference type="GO" id="GO:0009279">
    <property type="term" value="C:cell outer membrane"/>
    <property type="evidence" value="ECO:0007669"/>
    <property type="project" value="UniProtKB-SubCell"/>
</dbReference>
<comment type="subcellular location">
    <subcellularLocation>
        <location evidence="1">Cell outer membrane</location>
    </subcellularLocation>
</comment>
<keyword evidence="8" id="KW-0732">Signal</keyword>
<name>A0A327Z294_9FLAO</name>
<evidence type="ECO:0000256" key="8">
    <source>
        <dbReference type="SAM" id="SignalP"/>
    </source>
</evidence>
<dbReference type="Gene3D" id="1.20.1600.10">
    <property type="entry name" value="Outer membrane efflux proteins (OEP)"/>
    <property type="match status" value="1"/>
</dbReference>
<sequence length="484" mass="54240">MRIKAHKMITKKIVFFLLLIGFQLSAQSKKWTLEECVDYAIKNNISVKQSELDLKNATINKKDAVGAFLPSVNGSASHSWNIGLNQNITTGLLENQTTQFTSAGLNVGIDIYNGLRNQLQLRKSNLQIIATQYQLTKMQEDIALNVANAYLQILFNKENLKVQLQQKEYNLTQLERTQELVDAGVVPNGDLLDIKATVASDAQRVIAAQNALLISKLSLAQLLRLDDFENFDIDENQIPALNSEILLQSSQDIMQKAKETRTELKIAQSNVELAEKDVAIARGAYQPTISGFYSFSTRAAYSDRIVGVQPNTDNPTSVIGYVDGTGQSVLQPNFSPILGKPEAVFDQFDKNKGQNFGLQLTVPIFNGLSVRNNVQRSKVALERAKLNLGQQELDIERTVFTAYTDANAAKESYEAAEKTLEARKLSFEYAKARYEVGLINVFDFNQAQTLLVNAQSEVLRTKYDYIFRIKILEFYFGIPLIKKQ</sequence>
<comment type="similarity">
    <text evidence="2">Belongs to the outer membrane factor (OMF) (TC 1.B.17) family.</text>
</comment>
<evidence type="ECO:0000256" key="7">
    <source>
        <dbReference type="ARBA" id="ARBA00023237"/>
    </source>
</evidence>
<keyword evidence="10" id="KW-1185">Reference proteome</keyword>
<evidence type="ECO:0000256" key="6">
    <source>
        <dbReference type="ARBA" id="ARBA00023136"/>
    </source>
</evidence>
<evidence type="ECO:0000313" key="9">
    <source>
        <dbReference type="EMBL" id="RAK24359.1"/>
    </source>
</evidence>
<dbReference type="PANTHER" id="PTHR30026:SF20">
    <property type="entry name" value="OUTER MEMBRANE PROTEIN TOLC"/>
    <property type="match status" value="1"/>
</dbReference>
<dbReference type="InterPro" id="IPR051906">
    <property type="entry name" value="TolC-like"/>
</dbReference>
<keyword evidence="6" id="KW-0472">Membrane</keyword>
<reference evidence="9 10" key="1">
    <citation type="submission" date="2018-06" db="EMBL/GenBank/DDBJ databases">
        <title>Genomic Encyclopedia of Type Strains, Phase III (KMG-III): the genomes of soil and plant-associated and newly described type strains.</title>
        <authorList>
            <person name="Whitman W."/>
        </authorList>
    </citation>
    <scope>NUCLEOTIDE SEQUENCE [LARGE SCALE GENOMIC DNA]</scope>
    <source>
        <strain evidence="9 10">CGMCC 1.12398</strain>
    </source>
</reference>
<dbReference type="SUPFAM" id="SSF56954">
    <property type="entry name" value="Outer membrane efflux proteins (OEP)"/>
    <property type="match status" value="1"/>
</dbReference>
<keyword evidence="3" id="KW-0813">Transport</keyword>
<feature type="chain" id="PRO_5016238087" evidence="8">
    <location>
        <begin position="27"/>
        <end position="484"/>
    </location>
</feature>
<proteinExistence type="inferred from homology"/>
<feature type="signal peptide" evidence="8">
    <location>
        <begin position="1"/>
        <end position="26"/>
    </location>
</feature>
<evidence type="ECO:0000256" key="3">
    <source>
        <dbReference type="ARBA" id="ARBA00022448"/>
    </source>
</evidence>
<dbReference type="GO" id="GO:0015288">
    <property type="term" value="F:porin activity"/>
    <property type="evidence" value="ECO:0007669"/>
    <property type="project" value="TreeGrafter"/>
</dbReference>
<evidence type="ECO:0000256" key="1">
    <source>
        <dbReference type="ARBA" id="ARBA00004442"/>
    </source>
</evidence>
<dbReference type="Proteomes" id="UP000249620">
    <property type="component" value="Unassembled WGS sequence"/>
</dbReference>
<evidence type="ECO:0000313" key="10">
    <source>
        <dbReference type="Proteomes" id="UP000249620"/>
    </source>
</evidence>
<evidence type="ECO:0000256" key="4">
    <source>
        <dbReference type="ARBA" id="ARBA00022452"/>
    </source>
</evidence>
<keyword evidence="5" id="KW-0812">Transmembrane</keyword>
<comment type="caution">
    <text evidence="9">The sequence shown here is derived from an EMBL/GenBank/DDBJ whole genome shotgun (WGS) entry which is preliminary data.</text>
</comment>
<protein>
    <submittedName>
        <fullName evidence="9">Outer membrane protein</fullName>
    </submittedName>
</protein>